<dbReference type="AlphaFoldDB" id="A0A561WS62"/>
<feature type="transmembrane region" description="Helical" evidence="2">
    <location>
        <begin position="56"/>
        <end position="89"/>
    </location>
</feature>
<feature type="compositionally biased region" description="Low complexity" evidence="1">
    <location>
        <begin position="188"/>
        <end position="203"/>
    </location>
</feature>
<feature type="compositionally biased region" description="Gly residues" evidence="1">
    <location>
        <begin position="174"/>
        <end position="187"/>
    </location>
</feature>
<comment type="caution">
    <text evidence="3">The sequence shown here is derived from an EMBL/GenBank/DDBJ whole genome shotgun (WGS) entry which is preliminary data.</text>
</comment>
<feature type="transmembrane region" description="Helical" evidence="2">
    <location>
        <begin position="260"/>
        <end position="280"/>
    </location>
</feature>
<dbReference type="PANTHER" id="PTHR35007">
    <property type="entry name" value="INTEGRAL MEMBRANE PROTEIN-RELATED"/>
    <property type="match status" value="1"/>
</dbReference>
<reference evidence="3 4" key="1">
    <citation type="submission" date="2019-06" db="EMBL/GenBank/DDBJ databases">
        <title>Sequencing the genomes of 1000 actinobacteria strains.</title>
        <authorList>
            <person name="Klenk H.-P."/>
        </authorList>
    </citation>
    <scope>NUCLEOTIDE SEQUENCE [LARGE SCALE GENOMIC DNA]</scope>
    <source>
        <strain evidence="3 4">DSM 43866</strain>
    </source>
</reference>
<sequence>MIAVLIACLAGCTVVIAWPGARVLARLSAPGDRPAIDLRRMFRVPTNLVAAPGRRAVGAVAGVAALAGLLLGGPVAALVGAVYAGLATAEWARRVARKRVAAGRAASLDGLAALVADLRAGLPPVLAASSAAPAGSLPAASSPSAWTDRALTALSGREPSVRAGWEPGAWAGPEPGGWAGPEPGGWAGPEPAASAGSAPAGAAVAGPGDGRIARLTEAVWRLAEHTGAPAADLLERIEADARAADRAAASAAAQAAGAQATALLLAGLPVGGIGLGYAIGADPLQILLRTPVGAACAVAAVLLQCGGLRWAQRLVDGPR</sequence>
<protein>
    <submittedName>
        <fullName evidence="3">Tight adherence protein B</fullName>
    </submittedName>
</protein>
<dbReference type="EMBL" id="VIWY01000001">
    <property type="protein sequence ID" value="TWG26710.1"/>
    <property type="molecule type" value="Genomic_DNA"/>
</dbReference>
<gene>
    <name evidence="3" type="ORF">FHX34_1011707</name>
</gene>
<dbReference type="Proteomes" id="UP000320239">
    <property type="component" value="Unassembled WGS sequence"/>
</dbReference>
<name>A0A561WS62_ACTTI</name>
<evidence type="ECO:0000256" key="1">
    <source>
        <dbReference type="SAM" id="MobiDB-lite"/>
    </source>
</evidence>
<evidence type="ECO:0000256" key="2">
    <source>
        <dbReference type="SAM" id="Phobius"/>
    </source>
</evidence>
<keyword evidence="2" id="KW-0812">Transmembrane</keyword>
<feature type="region of interest" description="Disordered" evidence="1">
    <location>
        <begin position="169"/>
        <end position="203"/>
    </location>
</feature>
<keyword evidence="2" id="KW-1133">Transmembrane helix</keyword>
<evidence type="ECO:0000313" key="3">
    <source>
        <dbReference type="EMBL" id="TWG26710.1"/>
    </source>
</evidence>
<keyword evidence="4" id="KW-1185">Reference proteome</keyword>
<proteinExistence type="predicted"/>
<keyword evidence="2" id="KW-0472">Membrane</keyword>
<dbReference type="RefSeq" id="WP_239082534.1">
    <property type="nucleotide sequence ID" value="NZ_BOMX01000119.1"/>
</dbReference>
<dbReference type="PANTHER" id="PTHR35007:SF4">
    <property type="entry name" value="CONSERVED TRANSMEMBRANE PROTEIN-RELATED"/>
    <property type="match status" value="1"/>
</dbReference>
<evidence type="ECO:0000313" key="4">
    <source>
        <dbReference type="Proteomes" id="UP000320239"/>
    </source>
</evidence>
<accession>A0A561WS62</accession>
<organism evidence="3 4">
    <name type="scientific">Actinoplanes teichomyceticus</name>
    <dbReference type="NCBI Taxonomy" id="1867"/>
    <lineage>
        <taxon>Bacteria</taxon>
        <taxon>Bacillati</taxon>
        <taxon>Actinomycetota</taxon>
        <taxon>Actinomycetes</taxon>
        <taxon>Micromonosporales</taxon>
        <taxon>Micromonosporaceae</taxon>
        <taxon>Actinoplanes</taxon>
    </lineage>
</organism>
<feature type="transmembrane region" description="Helical" evidence="2">
    <location>
        <begin position="292"/>
        <end position="311"/>
    </location>
</feature>